<sequence length="51" mass="5701">MNLLYIVCYKGKPLSAPISKLEASDMLLKWSRSFSNLEIVEVKEEAAAANQ</sequence>
<dbReference type="Proteomes" id="UP001649230">
    <property type="component" value="Chromosome"/>
</dbReference>
<proteinExistence type="predicted"/>
<gene>
    <name evidence="1" type="ORF">L0M14_12830</name>
</gene>
<evidence type="ECO:0000313" key="2">
    <source>
        <dbReference type="Proteomes" id="UP001649230"/>
    </source>
</evidence>
<reference evidence="1 2" key="1">
    <citation type="journal article" date="2024" name="Int. J. Syst. Evol. Microbiol.">
        <title>Paenibacillus hexagrammi sp. nov., a novel bacterium isolated from the gut content of Hexagrammos agrammus.</title>
        <authorList>
            <person name="Jung H.K."/>
            <person name="Kim D.G."/>
            <person name="Zin H."/>
            <person name="Park J."/>
            <person name="Jung H."/>
            <person name="Kim Y.O."/>
            <person name="Kong H.J."/>
            <person name="Kim J.W."/>
            <person name="Kim Y.S."/>
        </authorList>
    </citation>
    <scope>NUCLEOTIDE SEQUENCE [LARGE SCALE GENOMIC DNA]</scope>
    <source>
        <strain evidence="1 2">YPD9-1</strain>
    </source>
</reference>
<accession>A0ABY3SR49</accession>
<dbReference type="RefSeq" id="WP_235122437.1">
    <property type="nucleotide sequence ID" value="NZ_CP090978.1"/>
</dbReference>
<organism evidence="1 2">
    <name type="scientific">Paenibacillus hexagrammi</name>
    <dbReference type="NCBI Taxonomy" id="2908839"/>
    <lineage>
        <taxon>Bacteria</taxon>
        <taxon>Bacillati</taxon>
        <taxon>Bacillota</taxon>
        <taxon>Bacilli</taxon>
        <taxon>Bacillales</taxon>
        <taxon>Paenibacillaceae</taxon>
        <taxon>Paenibacillus</taxon>
    </lineage>
</organism>
<evidence type="ECO:0000313" key="1">
    <source>
        <dbReference type="EMBL" id="UJF35880.1"/>
    </source>
</evidence>
<dbReference type="EMBL" id="CP090978">
    <property type="protein sequence ID" value="UJF35880.1"/>
    <property type="molecule type" value="Genomic_DNA"/>
</dbReference>
<keyword evidence="2" id="KW-1185">Reference proteome</keyword>
<name>A0ABY3SR49_9BACL</name>
<protein>
    <submittedName>
        <fullName evidence="1">Uncharacterized protein</fullName>
    </submittedName>
</protein>